<dbReference type="KEGG" id="tsy:THSYN_29180"/>
<dbReference type="AlphaFoldDB" id="A0A2K8UHF4"/>
<sequence>MVRFMDDAAVAATASTFAEESDNNTRQADNVAVLLAELVGVRRSASFNQDKPGCRALIIVPAGGRLLESKASALVLYIQG</sequence>
<protein>
    <submittedName>
        <fullName evidence="1">Uncharacterized protein</fullName>
    </submittedName>
</protein>
<proteinExistence type="predicted"/>
<evidence type="ECO:0000313" key="1">
    <source>
        <dbReference type="EMBL" id="AUB85016.1"/>
    </source>
</evidence>
<organism evidence="1 2">
    <name type="scientific">Candidatus Thiodictyon syntrophicum</name>
    <dbReference type="NCBI Taxonomy" id="1166950"/>
    <lineage>
        <taxon>Bacteria</taxon>
        <taxon>Pseudomonadati</taxon>
        <taxon>Pseudomonadota</taxon>
        <taxon>Gammaproteobacteria</taxon>
        <taxon>Chromatiales</taxon>
        <taxon>Chromatiaceae</taxon>
        <taxon>Thiodictyon</taxon>
    </lineage>
</organism>
<dbReference type="EMBL" id="CP020371">
    <property type="protein sequence ID" value="AUB85016.1"/>
    <property type="molecule type" value="Genomic_DNA"/>
</dbReference>
<reference evidence="1 2" key="1">
    <citation type="submission" date="2017-03" db="EMBL/GenBank/DDBJ databases">
        <title>Complete genome sequence of Candidatus 'Thiodictyon syntrophicum' sp. nov. strain Cad16T, a photolithoautotroph purple sulfur bacterium isolated from an alpine meromictic lake.</title>
        <authorList>
            <person name="Luedin S.M."/>
            <person name="Pothier J.F."/>
            <person name="Danza F."/>
            <person name="Storelli N."/>
            <person name="Wittwer M."/>
            <person name="Tonolla M."/>
        </authorList>
    </citation>
    <scope>NUCLEOTIDE SEQUENCE [LARGE SCALE GENOMIC DNA]</scope>
    <source>
        <strain evidence="1 2">Cad16T</strain>
        <plasmid evidence="2">Plasmid pts417</plasmid>
    </source>
</reference>
<geneLocation type="plasmid" evidence="2">
    <name>pts417</name>
</geneLocation>
<dbReference type="Proteomes" id="UP000232638">
    <property type="component" value="Plasmid pTs417"/>
</dbReference>
<keyword evidence="1" id="KW-0614">Plasmid</keyword>
<accession>A0A2K8UHF4</accession>
<name>A0A2K8UHF4_9GAMM</name>
<gene>
    <name evidence="1" type="ORF">THSYN_29180</name>
</gene>
<evidence type="ECO:0000313" key="2">
    <source>
        <dbReference type="Proteomes" id="UP000232638"/>
    </source>
</evidence>
<keyword evidence="2" id="KW-1185">Reference proteome</keyword>